<feature type="compositionally biased region" description="Low complexity" evidence="6">
    <location>
        <begin position="1053"/>
        <end position="1066"/>
    </location>
</feature>
<feature type="compositionally biased region" description="Basic and acidic residues" evidence="6">
    <location>
        <begin position="1237"/>
        <end position="1249"/>
    </location>
</feature>
<organism evidence="9 10">
    <name type="scientific">Apteryx mantelli</name>
    <name type="common">North Island brown kiwi</name>
    <dbReference type="NCBI Taxonomy" id="2696672"/>
    <lineage>
        <taxon>Eukaryota</taxon>
        <taxon>Metazoa</taxon>
        <taxon>Chordata</taxon>
        <taxon>Craniata</taxon>
        <taxon>Vertebrata</taxon>
        <taxon>Euteleostomi</taxon>
        <taxon>Archelosauria</taxon>
        <taxon>Archosauria</taxon>
        <taxon>Dinosauria</taxon>
        <taxon>Saurischia</taxon>
        <taxon>Theropoda</taxon>
        <taxon>Coelurosauria</taxon>
        <taxon>Aves</taxon>
        <taxon>Palaeognathae</taxon>
        <taxon>Apterygiformes</taxon>
        <taxon>Apterygidae</taxon>
        <taxon>Apteryx</taxon>
    </lineage>
</organism>
<feature type="domain" description="FIP-RBD" evidence="8">
    <location>
        <begin position="1467"/>
        <end position="1529"/>
    </location>
</feature>
<keyword evidence="9" id="KW-1185">Reference proteome</keyword>
<feature type="compositionally biased region" description="Polar residues" evidence="6">
    <location>
        <begin position="532"/>
        <end position="542"/>
    </location>
</feature>
<dbReference type="SUPFAM" id="SSF49562">
    <property type="entry name" value="C2 domain (Calcium/lipid-binding domain, CaLB)"/>
    <property type="match status" value="1"/>
</dbReference>
<evidence type="ECO:0000313" key="9">
    <source>
        <dbReference type="Proteomes" id="UP001652627"/>
    </source>
</evidence>
<feature type="compositionally biased region" description="Polar residues" evidence="6">
    <location>
        <begin position="799"/>
        <end position="817"/>
    </location>
</feature>
<evidence type="ECO:0000256" key="4">
    <source>
        <dbReference type="ARBA" id="ARBA00022753"/>
    </source>
</evidence>
<feature type="compositionally biased region" description="Basic and acidic residues" evidence="6">
    <location>
        <begin position="416"/>
        <end position="426"/>
    </location>
</feature>
<feature type="region of interest" description="Disordered" evidence="6">
    <location>
        <begin position="1310"/>
        <end position="1329"/>
    </location>
</feature>
<dbReference type="Pfam" id="PF00168">
    <property type="entry name" value="C2"/>
    <property type="match status" value="1"/>
</dbReference>
<evidence type="ECO:0000256" key="5">
    <source>
        <dbReference type="ARBA" id="ARBA00022927"/>
    </source>
</evidence>
<dbReference type="InterPro" id="IPR037245">
    <property type="entry name" value="FIP-RBD_C_sf"/>
</dbReference>
<feature type="region of interest" description="Disordered" evidence="6">
    <location>
        <begin position="841"/>
        <end position="860"/>
    </location>
</feature>
<keyword evidence="3" id="KW-0597">Phosphoprotein</keyword>
<dbReference type="RefSeq" id="XP_067154507.1">
    <property type="nucleotide sequence ID" value="XM_067298406.1"/>
</dbReference>
<feature type="compositionally biased region" description="Basic and acidic residues" evidence="6">
    <location>
        <begin position="441"/>
        <end position="457"/>
    </location>
</feature>
<feature type="region of interest" description="Disordered" evidence="6">
    <location>
        <begin position="254"/>
        <end position="352"/>
    </location>
</feature>
<reference evidence="10" key="1">
    <citation type="submission" date="2025-08" db="UniProtKB">
        <authorList>
            <consortium name="RefSeq"/>
        </authorList>
    </citation>
    <scope>IDENTIFICATION</scope>
    <source>
        <tissue evidence="10">Blood</tissue>
    </source>
</reference>
<evidence type="ECO:0000256" key="3">
    <source>
        <dbReference type="ARBA" id="ARBA00022553"/>
    </source>
</evidence>
<dbReference type="PROSITE" id="PS51511">
    <property type="entry name" value="FIP_RBD"/>
    <property type="match status" value="1"/>
</dbReference>
<dbReference type="InterPro" id="IPR035892">
    <property type="entry name" value="C2_domain_sf"/>
</dbReference>
<feature type="compositionally biased region" description="Polar residues" evidence="6">
    <location>
        <begin position="257"/>
        <end position="268"/>
    </location>
</feature>
<feature type="compositionally biased region" description="Polar residues" evidence="6">
    <location>
        <begin position="1114"/>
        <end position="1127"/>
    </location>
</feature>
<feature type="domain" description="C2" evidence="7">
    <location>
        <begin position="1"/>
        <end position="126"/>
    </location>
</feature>
<sequence length="1536" mass="165136">MALLRAAALPAEGGAAWLPTHVQVTVVRARGLRCKGGGGKPGTSDAYTIIQLGRERYSTSVAEKSPGAAEWREECSFELPAAPAACRLLLTVMHRALVGMDRFLGQALVPLEPALRPGRAPEPRWHKLHSKAGKKEKERGEIQVSIQFTRNNLTASMFDLSMKDKPRSPFGKLKDKVKGKKKYDLESASAIIPSSVGALDMEDDYDIGGKKSKVKGFFLKNKLRKSSLTQSNTSLGSDSTISSASLGMAVNVPEVTKSPSRHSSLSTERSVKDYLPSPKLTHKRAFSDDVSQVSAEPEPKAIQSLKPKNDPVSRSSLCINGSHIYSDEPAPKSPMSAPPSSAPLSVPSVPRRPEESFGFAPLHPDSHEVPWGVSNFERVQQRDEPRFIPSPPSLALQEELKVSTKAVTLSNHLGRAKMEENSRLETKPTQVATPMVFSTEMTKEKHPEEMRKEDKKAKGSLFHHGGHKSDAGSKGQGEKVGPSHGSSVQAAAGGEEKIKTSGWFGSKEPKESPQKPSFPSGPHASTEVAGSFYSSEDCSPSASLRVKDPERESPAKSICVPVPETTPPAQGDLAPPDEKPAVPPPLSEWDDTFDAFATSRLKPELKKENLFASVAVEGMAFIDDPDAASPTERSTDLADENGTKAFEKADSQIINEMPTSLRSWTNFSSLDVGANLVSTTQEATVIEDVLSPVSAGSMGRRKSSTPTVWTATFASGNPGEKETSTQLTAENIAREERDSNEEELTSAGENGWMTIATETASDLSESAQNAFEREHRDQESVFGQRPFLNEGIFKEKSSSHAATSMLPRSNFTPQNPSEMPPGSNVAAVPPRVLGDVAAKQFPTAPKPEKAPQGAGSEEEMFDIRTSVYRLQASMRLEARESRAKVSPDVHEGHTCPSPWTGIREREETAAGSDVPMAAPPPKPPRWFAAVGSRREGEEDAPNLQLGPQGGEDQQENAAGPKVEAVLPRAWLSREPSVPAAPSLPALGTTGIEAGSKFPVTKDADSAAEDLVANLEARAPELAKQDNSLGENPFERSETDVAEQFETCPSKFSLDGLGLSGADGSSSQPSLSAVIGAVQPQPLASIRSSGPADGAEWPTAPEQELFPEKLVPSGLTPSSKLDSGQPESFWTALEEQEPAGCPPGPSQAARPERLARGESPPQPEPEMAWGDGEGRCGLAAGPGGQARGWPEPRGPEVVAGPPREAEQGRHSSSEPEGPLGPWRRWSADCRIDFKKADFWKPDRAEERSEQDASAPGNPFAPAVSPNAPTNPFVEKPPDTLPVRAVLSVRPGQGGFSSTDVHEEALQEGFQPTNLPRDQLGKPPFLHDSQPLAFSTPFPVAATNPKQFDFPSPVACPASSGVPAVTSHAAAQPCPLLQSGDTQASALVVLPRETQPAEKPFFQQTTSPHPVKPISTAVQEVSSEKKQHRSSLTTALSSGLEKLKTVTTSSVQPMTSLSHPEKTDPKKLKDPTLLDQSAKYYHLTHDELIQLLLQREKELSKKEEHIHELENYIDQLLVRIMEQSPTLLQIPLGEGKTK</sequence>
<dbReference type="Gene3D" id="1.20.5.2440">
    <property type="match status" value="1"/>
</dbReference>
<feature type="compositionally biased region" description="Polar residues" evidence="6">
    <location>
        <begin position="1445"/>
        <end position="1456"/>
    </location>
</feature>
<dbReference type="PROSITE" id="PS50004">
    <property type="entry name" value="C2"/>
    <property type="match status" value="1"/>
</dbReference>
<feature type="region of interest" description="Disordered" evidence="6">
    <location>
        <begin position="1237"/>
        <end position="1277"/>
    </location>
</feature>
<feature type="region of interest" description="Disordered" evidence="6">
    <location>
        <begin position="796"/>
        <end position="828"/>
    </location>
</feature>
<gene>
    <name evidence="10" type="primary">RAB11FIP5</name>
</gene>
<comment type="subcellular location">
    <subcellularLocation>
        <location evidence="1">Recycling endosome</location>
    </subcellularLocation>
</comment>
<feature type="region of interest" description="Disordered" evidence="6">
    <location>
        <begin position="1021"/>
        <end position="1041"/>
    </location>
</feature>
<feature type="compositionally biased region" description="Basic and acidic residues" evidence="6">
    <location>
        <begin position="1457"/>
        <end position="1467"/>
    </location>
</feature>
<feature type="region of interest" description="Disordered" evidence="6">
    <location>
        <begin position="1445"/>
        <end position="1467"/>
    </location>
</feature>
<dbReference type="GeneID" id="106497767"/>
<dbReference type="PANTHER" id="PTHR15746">
    <property type="entry name" value="RAB11-RELATED"/>
    <property type="match status" value="1"/>
</dbReference>
<keyword evidence="5" id="KW-0653">Protein transport</keyword>
<accession>A0ABM4EP79</accession>
<dbReference type="SMART" id="SM00239">
    <property type="entry name" value="C2"/>
    <property type="match status" value="1"/>
</dbReference>
<dbReference type="Pfam" id="PF09457">
    <property type="entry name" value="RBD-FIP"/>
    <property type="match status" value="1"/>
</dbReference>
<dbReference type="SUPFAM" id="SSF144270">
    <property type="entry name" value="Eferin C-derminal domain-like"/>
    <property type="match status" value="1"/>
</dbReference>
<evidence type="ECO:0000256" key="2">
    <source>
        <dbReference type="ARBA" id="ARBA00022448"/>
    </source>
</evidence>
<name>A0ABM4EP79_9AVES</name>
<feature type="region of interest" description="Disordered" evidence="6">
    <location>
        <begin position="413"/>
        <end position="590"/>
    </location>
</feature>
<evidence type="ECO:0000259" key="8">
    <source>
        <dbReference type="PROSITE" id="PS51511"/>
    </source>
</evidence>
<evidence type="ECO:0000256" key="6">
    <source>
        <dbReference type="SAM" id="MobiDB-lite"/>
    </source>
</evidence>
<dbReference type="PANTHER" id="PTHR15746:SF14">
    <property type="entry name" value="RAB11 FAMILY-INTERACTING PROTEIN 5"/>
    <property type="match status" value="1"/>
</dbReference>
<feature type="compositionally biased region" description="Basic and acidic residues" evidence="6">
    <location>
        <begin position="1202"/>
        <end position="1212"/>
    </location>
</feature>
<feature type="region of interest" description="Disordered" evidence="6">
    <location>
        <begin position="879"/>
        <end position="961"/>
    </location>
</feature>
<keyword evidence="2" id="KW-0813">Transport</keyword>
<feature type="compositionally biased region" description="Basic and acidic residues" evidence="6">
    <location>
        <begin position="879"/>
        <end position="893"/>
    </location>
</feature>
<feature type="region of interest" description="Disordered" evidence="6">
    <location>
        <begin position="1053"/>
        <end position="1223"/>
    </location>
</feature>
<protein>
    <submittedName>
        <fullName evidence="10">Rab11 family-interacting protein 5 isoform X1</fullName>
    </submittedName>
</protein>
<keyword evidence="4" id="KW-0967">Endosome</keyword>
<feature type="compositionally biased region" description="Basic and acidic residues" evidence="6">
    <location>
        <begin position="545"/>
        <end position="554"/>
    </location>
</feature>
<dbReference type="Gene3D" id="2.60.40.150">
    <property type="entry name" value="C2 domain"/>
    <property type="match status" value="1"/>
</dbReference>
<dbReference type="InterPro" id="IPR000008">
    <property type="entry name" value="C2_dom"/>
</dbReference>
<evidence type="ECO:0000313" key="10">
    <source>
        <dbReference type="RefSeq" id="XP_067154507.1"/>
    </source>
</evidence>
<dbReference type="Proteomes" id="UP001652627">
    <property type="component" value="Chromosome 5"/>
</dbReference>
<dbReference type="InterPro" id="IPR037789">
    <property type="entry name" value="FIP_classI"/>
</dbReference>
<evidence type="ECO:0000256" key="1">
    <source>
        <dbReference type="ARBA" id="ARBA00004172"/>
    </source>
</evidence>
<evidence type="ECO:0000259" key="7">
    <source>
        <dbReference type="PROSITE" id="PS50004"/>
    </source>
</evidence>
<dbReference type="InterPro" id="IPR019018">
    <property type="entry name" value="Rab-bd_FIP-RBD"/>
</dbReference>
<proteinExistence type="predicted"/>